<evidence type="ECO:0000313" key="2">
    <source>
        <dbReference type="Proteomes" id="UP001328107"/>
    </source>
</evidence>
<reference evidence="2" key="1">
    <citation type="submission" date="2022-10" db="EMBL/GenBank/DDBJ databases">
        <title>Genome assembly of Pristionchus species.</title>
        <authorList>
            <person name="Yoshida K."/>
            <person name="Sommer R.J."/>
        </authorList>
    </citation>
    <scope>NUCLEOTIDE SEQUENCE [LARGE SCALE GENOMIC DNA]</scope>
    <source>
        <strain evidence="2">RS5460</strain>
    </source>
</reference>
<name>A0AAN5DGE0_9BILA</name>
<sequence>STDCPRPIGQVIMDALDRPDVAKPDSTVVVITNSGILHFVITPSASPCSLGWDDEMNKAMQYFASFSVGTVTSVVPKNLASYFSDFLPSMY</sequence>
<dbReference type="PANTHER" id="PTHR47324">
    <property type="entry name" value="PROTEIN IRG-7-RELATED"/>
    <property type="match status" value="1"/>
</dbReference>
<dbReference type="PANTHER" id="PTHR47324:SF2">
    <property type="entry name" value="EGF-LIKE DOMAIN-CONTAINING PROTEIN-RELATED"/>
    <property type="match status" value="1"/>
</dbReference>
<keyword evidence="2" id="KW-1185">Reference proteome</keyword>
<comment type="caution">
    <text evidence="1">The sequence shown here is derived from an EMBL/GenBank/DDBJ whole genome shotgun (WGS) entry which is preliminary data.</text>
</comment>
<accession>A0AAN5DGE0</accession>
<feature type="non-terminal residue" evidence="1">
    <location>
        <position position="1"/>
    </location>
</feature>
<proteinExistence type="predicted"/>
<dbReference type="EMBL" id="BTRK01000006">
    <property type="protein sequence ID" value="GMR61582.1"/>
    <property type="molecule type" value="Genomic_DNA"/>
</dbReference>
<dbReference type="Proteomes" id="UP001328107">
    <property type="component" value="Unassembled WGS sequence"/>
</dbReference>
<gene>
    <name evidence="1" type="ORF">PMAYCL1PPCAC_31777</name>
</gene>
<protein>
    <submittedName>
        <fullName evidence="1">Uncharacterized protein</fullName>
    </submittedName>
</protein>
<feature type="non-terminal residue" evidence="1">
    <location>
        <position position="91"/>
    </location>
</feature>
<organism evidence="1 2">
    <name type="scientific">Pristionchus mayeri</name>
    <dbReference type="NCBI Taxonomy" id="1317129"/>
    <lineage>
        <taxon>Eukaryota</taxon>
        <taxon>Metazoa</taxon>
        <taxon>Ecdysozoa</taxon>
        <taxon>Nematoda</taxon>
        <taxon>Chromadorea</taxon>
        <taxon>Rhabditida</taxon>
        <taxon>Rhabditina</taxon>
        <taxon>Diplogasteromorpha</taxon>
        <taxon>Diplogasteroidea</taxon>
        <taxon>Neodiplogasteridae</taxon>
        <taxon>Pristionchus</taxon>
    </lineage>
</organism>
<evidence type="ECO:0000313" key="1">
    <source>
        <dbReference type="EMBL" id="GMR61582.1"/>
    </source>
</evidence>
<dbReference type="AlphaFoldDB" id="A0AAN5DGE0"/>
<dbReference type="InterPro" id="IPR053295">
    <property type="entry name" value="Innate_immunity_reg"/>
</dbReference>